<name>A0A9N9DTH0_9GLOM</name>
<feature type="region of interest" description="Disordered" evidence="1">
    <location>
        <begin position="1"/>
        <end position="75"/>
    </location>
</feature>
<keyword evidence="4" id="KW-1185">Reference proteome</keyword>
<dbReference type="OrthoDB" id="10634152at2759"/>
<gene>
    <name evidence="3" type="ORF">AGERDE_LOCUS11442</name>
</gene>
<feature type="compositionally biased region" description="Polar residues" evidence="1">
    <location>
        <begin position="1"/>
        <end position="19"/>
    </location>
</feature>
<dbReference type="Proteomes" id="UP000789831">
    <property type="component" value="Unassembled WGS sequence"/>
</dbReference>
<keyword evidence="2" id="KW-1133">Transmembrane helix</keyword>
<comment type="caution">
    <text evidence="3">The sequence shown here is derived from an EMBL/GenBank/DDBJ whole genome shotgun (WGS) entry which is preliminary data.</text>
</comment>
<reference evidence="3" key="1">
    <citation type="submission" date="2021-06" db="EMBL/GenBank/DDBJ databases">
        <authorList>
            <person name="Kallberg Y."/>
            <person name="Tangrot J."/>
            <person name="Rosling A."/>
        </authorList>
    </citation>
    <scope>NUCLEOTIDE SEQUENCE</scope>
    <source>
        <strain evidence="3">MT106</strain>
    </source>
</reference>
<dbReference type="AlphaFoldDB" id="A0A9N9DTH0"/>
<evidence type="ECO:0000256" key="1">
    <source>
        <dbReference type="SAM" id="MobiDB-lite"/>
    </source>
</evidence>
<dbReference type="EMBL" id="CAJVPL010004843">
    <property type="protein sequence ID" value="CAG8651935.1"/>
    <property type="molecule type" value="Genomic_DNA"/>
</dbReference>
<evidence type="ECO:0000313" key="4">
    <source>
        <dbReference type="Proteomes" id="UP000789831"/>
    </source>
</evidence>
<feature type="compositionally biased region" description="Polar residues" evidence="1">
    <location>
        <begin position="63"/>
        <end position="75"/>
    </location>
</feature>
<keyword evidence="2" id="KW-0472">Membrane</keyword>
<accession>A0A9N9DTH0</accession>
<protein>
    <submittedName>
        <fullName evidence="3">3246_t:CDS:1</fullName>
    </submittedName>
</protein>
<keyword evidence="2" id="KW-0812">Transmembrane</keyword>
<evidence type="ECO:0000313" key="3">
    <source>
        <dbReference type="EMBL" id="CAG8651935.1"/>
    </source>
</evidence>
<feature type="non-terminal residue" evidence="3">
    <location>
        <position position="1"/>
    </location>
</feature>
<organism evidence="3 4">
    <name type="scientific">Ambispora gerdemannii</name>
    <dbReference type="NCBI Taxonomy" id="144530"/>
    <lineage>
        <taxon>Eukaryota</taxon>
        <taxon>Fungi</taxon>
        <taxon>Fungi incertae sedis</taxon>
        <taxon>Mucoromycota</taxon>
        <taxon>Glomeromycotina</taxon>
        <taxon>Glomeromycetes</taxon>
        <taxon>Archaeosporales</taxon>
        <taxon>Ambisporaceae</taxon>
        <taxon>Ambispora</taxon>
    </lineage>
</organism>
<proteinExistence type="predicted"/>
<feature type="transmembrane region" description="Helical" evidence="2">
    <location>
        <begin position="88"/>
        <end position="107"/>
    </location>
</feature>
<evidence type="ECO:0000256" key="2">
    <source>
        <dbReference type="SAM" id="Phobius"/>
    </source>
</evidence>
<sequence>MFPTRQTPQTVKIETGSIQEEQEIGEPSTNENTNNTNHDSFLIRIDSYDSSNRPYDDEPLPSYTASTQQQTPLITNDVSSKRNKWTKVSRVVILISIFSLIPMLIVISKI</sequence>